<dbReference type="EMBL" id="PP429227">
    <property type="protein sequence ID" value="XCI77640.1"/>
    <property type="molecule type" value="Genomic_DNA"/>
</dbReference>
<proteinExistence type="predicted"/>
<reference evidence="1" key="1">
    <citation type="submission" date="2024-03" db="EMBL/GenBank/DDBJ databases">
        <authorList>
            <person name="Chantapakul B."/>
            <person name="Wang S."/>
        </authorList>
    </citation>
    <scope>NUCLEOTIDE SEQUENCE</scope>
</reference>
<sequence length="60" mass="7220">MNTTWDDYFKEIEELIDQIRYLAEVRMIDPDNLRVALDTIRDEAQTNVYEIYGEFINDSD</sequence>
<protein>
    <submittedName>
        <fullName evidence="1">Uncharacterized protein</fullName>
    </submittedName>
</protein>
<organism evidence="1">
    <name type="scientific">Rhizobium phage IG49</name>
    <dbReference type="NCBI Taxonomy" id="3129228"/>
    <lineage>
        <taxon>Viruses</taxon>
        <taxon>Duplodnaviria</taxon>
        <taxon>Heunggongvirae</taxon>
        <taxon>Uroviricota</taxon>
        <taxon>Caudoviricetes</taxon>
    </lineage>
</organism>
<accession>A0AAU8HYF0</accession>
<gene>
    <name evidence="1" type="ORF">VGRTQORK_CDS0027</name>
</gene>
<evidence type="ECO:0000313" key="1">
    <source>
        <dbReference type="EMBL" id="XCI77640.1"/>
    </source>
</evidence>
<name>A0AAU8HYF0_9CAUD</name>